<dbReference type="EMBL" id="JAHQIW010007159">
    <property type="protein sequence ID" value="KAJ1372581.1"/>
    <property type="molecule type" value="Genomic_DNA"/>
</dbReference>
<proteinExistence type="predicted"/>
<name>A0AAD5RAU4_PARTN</name>
<evidence type="ECO:0000313" key="1">
    <source>
        <dbReference type="EMBL" id="KAJ1372581.1"/>
    </source>
</evidence>
<evidence type="ECO:0000313" key="2">
    <source>
        <dbReference type="Proteomes" id="UP001196413"/>
    </source>
</evidence>
<organism evidence="1 2">
    <name type="scientific">Parelaphostrongylus tenuis</name>
    <name type="common">Meningeal worm</name>
    <dbReference type="NCBI Taxonomy" id="148309"/>
    <lineage>
        <taxon>Eukaryota</taxon>
        <taxon>Metazoa</taxon>
        <taxon>Ecdysozoa</taxon>
        <taxon>Nematoda</taxon>
        <taxon>Chromadorea</taxon>
        <taxon>Rhabditida</taxon>
        <taxon>Rhabditina</taxon>
        <taxon>Rhabditomorpha</taxon>
        <taxon>Strongyloidea</taxon>
        <taxon>Metastrongylidae</taxon>
        <taxon>Parelaphostrongylus</taxon>
    </lineage>
</organism>
<reference evidence="1" key="1">
    <citation type="submission" date="2021-06" db="EMBL/GenBank/DDBJ databases">
        <title>Parelaphostrongylus tenuis whole genome reference sequence.</title>
        <authorList>
            <person name="Garwood T.J."/>
            <person name="Larsen P.A."/>
            <person name="Fountain-Jones N.M."/>
            <person name="Garbe J.R."/>
            <person name="Macchietto M.G."/>
            <person name="Kania S.A."/>
            <person name="Gerhold R.W."/>
            <person name="Richards J.E."/>
            <person name="Wolf T.M."/>
        </authorList>
    </citation>
    <scope>NUCLEOTIDE SEQUENCE</scope>
    <source>
        <strain evidence="1">MNPRO001-30</strain>
        <tissue evidence="1">Meninges</tissue>
    </source>
</reference>
<keyword evidence="2" id="KW-1185">Reference proteome</keyword>
<gene>
    <name evidence="1" type="ORF">KIN20_034772</name>
</gene>
<sequence>MGRESWHYFKKKHFHVNDRKNLRKSVTTTTQMICGPDILSAERVEMATIRFGQLYRTCCLISAHPKPNLVAT</sequence>
<dbReference type="AlphaFoldDB" id="A0AAD5RAU4"/>
<dbReference type="Proteomes" id="UP001196413">
    <property type="component" value="Unassembled WGS sequence"/>
</dbReference>
<accession>A0AAD5RAU4</accession>
<protein>
    <submittedName>
        <fullName evidence="1">Uncharacterized protein</fullName>
    </submittedName>
</protein>
<comment type="caution">
    <text evidence="1">The sequence shown here is derived from an EMBL/GenBank/DDBJ whole genome shotgun (WGS) entry which is preliminary data.</text>
</comment>